<feature type="region of interest" description="Disordered" evidence="1">
    <location>
        <begin position="487"/>
        <end position="516"/>
    </location>
</feature>
<feature type="region of interest" description="Disordered" evidence="1">
    <location>
        <begin position="70"/>
        <end position="149"/>
    </location>
</feature>
<reference evidence="3" key="1">
    <citation type="submission" date="2021-11" db="EMBL/GenBank/DDBJ databases">
        <authorList>
            <person name="Schell T."/>
        </authorList>
    </citation>
    <scope>NUCLEOTIDE SEQUENCE</scope>
    <source>
        <strain evidence="3">M5</strain>
    </source>
</reference>
<feature type="domain" description="Mitogen-activated protein kinase kinase kinase N-terminal" evidence="2">
    <location>
        <begin position="72"/>
        <end position="465"/>
    </location>
</feature>
<feature type="region of interest" description="Disordered" evidence="1">
    <location>
        <begin position="949"/>
        <end position="970"/>
    </location>
</feature>
<feature type="domain" description="Mitogen-activated protein kinase kinase kinase N-terminal" evidence="2">
    <location>
        <begin position="487"/>
        <end position="1208"/>
    </location>
</feature>
<feature type="compositionally biased region" description="Basic and acidic residues" evidence="1">
    <location>
        <begin position="135"/>
        <end position="149"/>
    </location>
</feature>
<evidence type="ECO:0000313" key="4">
    <source>
        <dbReference type="Proteomes" id="UP000789390"/>
    </source>
</evidence>
<dbReference type="EMBL" id="CAKKLH010000311">
    <property type="protein sequence ID" value="CAH0111179.1"/>
    <property type="molecule type" value="Genomic_DNA"/>
</dbReference>
<feature type="compositionally biased region" description="Polar residues" evidence="1">
    <location>
        <begin position="83"/>
        <end position="98"/>
    </location>
</feature>
<accession>A0A8J2S1U0</accession>
<name>A0A8J2S1U0_9CRUS</name>
<dbReference type="Pfam" id="PF19431">
    <property type="entry name" value="MEKK4_N"/>
    <property type="match status" value="2"/>
</dbReference>
<organism evidence="3 4">
    <name type="scientific">Daphnia galeata</name>
    <dbReference type="NCBI Taxonomy" id="27404"/>
    <lineage>
        <taxon>Eukaryota</taxon>
        <taxon>Metazoa</taxon>
        <taxon>Ecdysozoa</taxon>
        <taxon>Arthropoda</taxon>
        <taxon>Crustacea</taxon>
        <taxon>Branchiopoda</taxon>
        <taxon>Diplostraca</taxon>
        <taxon>Cladocera</taxon>
        <taxon>Anomopoda</taxon>
        <taxon>Daphniidae</taxon>
        <taxon>Daphnia</taxon>
    </lineage>
</organism>
<proteinExistence type="predicted"/>
<keyword evidence="4" id="KW-1185">Reference proteome</keyword>
<gene>
    <name evidence="3" type="ORF">DGAL_LOCUS14814</name>
</gene>
<dbReference type="OrthoDB" id="1043025at2759"/>
<dbReference type="Proteomes" id="UP000789390">
    <property type="component" value="Unassembled WGS sequence"/>
</dbReference>
<evidence type="ECO:0000259" key="2">
    <source>
        <dbReference type="Pfam" id="PF19431"/>
    </source>
</evidence>
<dbReference type="InterPro" id="IPR045801">
    <property type="entry name" value="MEKK4_N"/>
</dbReference>
<sequence length="1344" mass="153820">MFHFSRGFSAVHLVSPPFASIDTDGRFCLIKPCVVREIIDRSTSITEEMDVPKQRNKVLTKVSFESSESFESSSASDDELDSTFNKYSCTPPSRQNIKGMQKRRELRILNSPKLSLEKTEKDKKEKSASTTHKWQQRETSKQRGSERRMKWITSSSNVGTSSTGETMAMIDGYASEDEANSDVNTPSNQGIKVESRNRFMSLCSRLIKLPRKVKRTDSLQQSKQIISCQNRTEFQNYFTDLMKSSGNIEKINNHENQRRVKKNFYLLWLELQAWISDRTPQEQDSYLYVQRKKIPDILSRIMEYRFEPYYAPSSECSQFNGASSLHEALGCSGCLDAFCEMCSLNQSKALYEISTLLKELENVEELYPSGRALGLDYPLYSSTEFNDRIKAIVCWYNVTCLLQLKIDIIGHMLVSLGSKGLPWPTWPPWPINNEEHDIEEINTEMGKDNPELNSYTSISSDMQSPPIILTKKKVLRREKSRVQFFIENDPPTANRPNDRQRMEDSPTESWKSEYSGTDLPEADAELKHTFVTEPHLQTEEENVNRSKPETLRLDSYGTTSESDLECCRSGGLETPDGRLLYRHYIERALKNKGLRKMLRWIVIIHRVGMVRAKESLLKPDHYKGSSCSSSPYLYEDSEQLGGDCRPNTPELTELRRYGAWSVEIQSLKLPQYRTLYLFLCRMPMDVIRESLCIRLEQKPAEPSALSIRQLMQEFKEGLKVGVICKQKYRRDVHSVVPTDFDVTLHSALEKEFNEILKLTLSAYLDYLKRWVCMGSPTSSIQKNILESEWNFTRSVCSEIPGGEMLAGNAFCAIASSMLSSTGRYLREGINRRMEFHSDTSGSETEERSEKDMALTILRRIQRVLSEARDQCLKAVSVTKMIRRDLEVAAEFDISVPIPELLHRLTVTGHILVVLPHNDNYVVFVPKSLRSHREYLHCLLDLSSRSEPIPPCNDSKEESVPNYSQSSEDDAENEGYMILLQTQTGDGETIETLWKGETVRIRTLRDDAILRSHVQREVLLLIVFNAIHLSSRRREVQEALGPGLELRYENRPSNYVVAESLLQLKNEVICLSQTIIESIEEVVNKCSVQHLNVHLLDPLEQTPLISRWKEVVRHCFKLGFEFNKDVLRLVSGKPNVELALNVVKLANLWMNFTVKYSERGRGLKPKWATQGLEFLVTACESDITCHLPDEEFCKMKESISQCVHHIIGSLDQSSKLQSSSPAVRRFSKNSMTTFPSSLSAEMLSPLLSPMSSRKPSLQLTKDELSSSFSLPTLPRRDSAGDILPWKDRVCRSVLLIESQRDATLEEATLIGRVARQTKEAKWHIRLKSVQFSWQRGVKIGKPLKL</sequence>
<dbReference type="GO" id="GO:0000165">
    <property type="term" value="P:MAPK cascade"/>
    <property type="evidence" value="ECO:0007669"/>
    <property type="project" value="InterPro"/>
</dbReference>
<evidence type="ECO:0000256" key="1">
    <source>
        <dbReference type="SAM" id="MobiDB-lite"/>
    </source>
</evidence>
<feature type="compositionally biased region" description="Basic and acidic residues" evidence="1">
    <location>
        <begin position="115"/>
        <end position="127"/>
    </location>
</feature>
<evidence type="ECO:0000313" key="3">
    <source>
        <dbReference type="EMBL" id="CAH0111179.1"/>
    </source>
</evidence>
<protein>
    <recommendedName>
        <fullName evidence="2">Mitogen-activated protein kinase kinase kinase N-terminal domain-containing protein</fullName>
    </recommendedName>
</protein>
<comment type="caution">
    <text evidence="3">The sequence shown here is derived from an EMBL/GenBank/DDBJ whole genome shotgun (WGS) entry which is preliminary data.</text>
</comment>